<dbReference type="PANTHER" id="PTHR46008:SF38">
    <property type="entry name" value="CONCANAVALIN A-LIKE LECTIN_GLUCANASE DOMAIN-CONTAINING PROTEIN-RELATED"/>
    <property type="match status" value="1"/>
</dbReference>
<evidence type="ECO:0000256" key="5">
    <source>
        <dbReference type="ARBA" id="ARBA00022840"/>
    </source>
</evidence>
<name>A0A2U1KD80_ARTAN</name>
<evidence type="ECO:0000256" key="6">
    <source>
        <dbReference type="ARBA" id="ARBA00023180"/>
    </source>
</evidence>
<protein>
    <recommendedName>
        <fullName evidence="2">non-specific serine/threonine protein kinase</fullName>
        <ecNumber evidence="2">2.7.11.1</ecNumber>
    </recommendedName>
</protein>
<evidence type="ECO:0000256" key="4">
    <source>
        <dbReference type="ARBA" id="ARBA00022741"/>
    </source>
</evidence>
<dbReference type="InterPro" id="IPR025287">
    <property type="entry name" value="WAK_GUB"/>
</dbReference>
<keyword evidence="3 11" id="KW-0732">Signal</keyword>
<dbReference type="Proteomes" id="UP000245207">
    <property type="component" value="Unassembled WGS sequence"/>
</dbReference>
<keyword evidence="14" id="KW-0808">Transferase</keyword>
<accession>A0A2U1KD80</accession>
<dbReference type="SUPFAM" id="SSF56112">
    <property type="entry name" value="Protein kinase-like (PK-like)"/>
    <property type="match status" value="1"/>
</dbReference>
<dbReference type="STRING" id="35608.A0A2U1KD80"/>
<keyword evidence="15" id="KW-1185">Reference proteome</keyword>
<dbReference type="AlphaFoldDB" id="A0A2U1KD80"/>
<feature type="signal peptide" evidence="11">
    <location>
        <begin position="1"/>
        <end position="24"/>
    </location>
</feature>
<comment type="subcellular location">
    <subcellularLocation>
        <location evidence="1">Membrane</location>
        <topology evidence="1">Single-pass membrane protein</topology>
    </subcellularLocation>
</comment>
<dbReference type="GO" id="GO:0004674">
    <property type="term" value="F:protein serine/threonine kinase activity"/>
    <property type="evidence" value="ECO:0007669"/>
    <property type="project" value="UniProtKB-EC"/>
</dbReference>
<dbReference type="PANTHER" id="PTHR46008">
    <property type="entry name" value="LEAF RUST 10 DISEASE-RESISTANCE LOCUS RECEPTOR-LIKE PROTEIN KINASE-LIKE 1.4"/>
    <property type="match status" value="1"/>
</dbReference>
<evidence type="ECO:0000256" key="11">
    <source>
        <dbReference type="SAM" id="SignalP"/>
    </source>
</evidence>
<keyword evidence="10" id="KW-0472">Membrane</keyword>
<evidence type="ECO:0000256" key="8">
    <source>
        <dbReference type="ARBA" id="ARBA00048679"/>
    </source>
</evidence>
<evidence type="ECO:0000256" key="9">
    <source>
        <dbReference type="SAM" id="MobiDB-lite"/>
    </source>
</evidence>
<dbReference type="InterPro" id="IPR011009">
    <property type="entry name" value="Kinase-like_dom_sf"/>
</dbReference>
<evidence type="ECO:0000256" key="10">
    <source>
        <dbReference type="SAM" id="Phobius"/>
    </source>
</evidence>
<dbReference type="EMBL" id="PKPP01022186">
    <property type="protein sequence ID" value="PWA34573.1"/>
    <property type="molecule type" value="Genomic_DNA"/>
</dbReference>
<keyword evidence="5" id="KW-0067">ATP-binding</keyword>
<comment type="catalytic activity">
    <reaction evidence="7">
        <text>L-threonyl-[protein] + ATP = O-phospho-L-threonyl-[protein] + ADP + H(+)</text>
        <dbReference type="Rhea" id="RHEA:46608"/>
        <dbReference type="Rhea" id="RHEA-COMP:11060"/>
        <dbReference type="Rhea" id="RHEA-COMP:11605"/>
        <dbReference type="ChEBI" id="CHEBI:15378"/>
        <dbReference type="ChEBI" id="CHEBI:30013"/>
        <dbReference type="ChEBI" id="CHEBI:30616"/>
        <dbReference type="ChEBI" id="CHEBI:61977"/>
        <dbReference type="ChEBI" id="CHEBI:456216"/>
        <dbReference type="EC" id="2.7.11.1"/>
    </reaction>
</comment>
<proteinExistence type="predicted"/>
<feature type="region of interest" description="Disordered" evidence="9">
    <location>
        <begin position="509"/>
        <end position="545"/>
    </location>
</feature>
<evidence type="ECO:0000313" key="14">
    <source>
        <dbReference type="EMBL" id="PWA34573.1"/>
    </source>
</evidence>
<keyword evidence="4" id="KW-0547">Nucleotide-binding</keyword>
<reference evidence="14 15" key="1">
    <citation type="journal article" date="2018" name="Mol. Plant">
        <title>The genome of Artemisia annua provides insight into the evolution of Asteraceae family and artemisinin biosynthesis.</title>
        <authorList>
            <person name="Shen Q."/>
            <person name="Zhang L."/>
            <person name="Liao Z."/>
            <person name="Wang S."/>
            <person name="Yan T."/>
            <person name="Shi P."/>
            <person name="Liu M."/>
            <person name="Fu X."/>
            <person name="Pan Q."/>
            <person name="Wang Y."/>
            <person name="Lv Z."/>
            <person name="Lu X."/>
            <person name="Zhang F."/>
            <person name="Jiang W."/>
            <person name="Ma Y."/>
            <person name="Chen M."/>
            <person name="Hao X."/>
            <person name="Li L."/>
            <person name="Tang Y."/>
            <person name="Lv G."/>
            <person name="Zhou Y."/>
            <person name="Sun X."/>
            <person name="Brodelius P.E."/>
            <person name="Rose J.K.C."/>
            <person name="Tang K."/>
        </authorList>
    </citation>
    <scope>NUCLEOTIDE SEQUENCE [LARGE SCALE GENOMIC DNA]</scope>
    <source>
        <strain evidence="15">cv. Huhao1</strain>
        <tissue evidence="14">Leaf</tissue>
    </source>
</reference>
<keyword evidence="10" id="KW-0812">Transmembrane</keyword>
<feature type="chain" id="PRO_5015514916" description="non-specific serine/threonine protein kinase" evidence="11">
    <location>
        <begin position="25"/>
        <end position="545"/>
    </location>
</feature>
<dbReference type="OrthoDB" id="1303655at2759"/>
<keyword evidence="6" id="KW-0325">Glycoprotein</keyword>
<evidence type="ECO:0000256" key="3">
    <source>
        <dbReference type="ARBA" id="ARBA00022729"/>
    </source>
</evidence>
<feature type="transmembrane region" description="Helical" evidence="10">
    <location>
        <begin position="275"/>
        <end position="296"/>
    </location>
</feature>
<dbReference type="GO" id="GO:0016020">
    <property type="term" value="C:membrane"/>
    <property type="evidence" value="ECO:0007669"/>
    <property type="project" value="UniProtKB-SubCell"/>
</dbReference>
<evidence type="ECO:0000259" key="13">
    <source>
        <dbReference type="Pfam" id="PF14380"/>
    </source>
</evidence>
<dbReference type="EC" id="2.7.11.1" evidence="2"/>
<sequence length="545" mass="60062">MKPRLDPSPVLFVIIVSLATTITGQNTRPYDVCGEKVECGEIDLEYPFWGAGRPSYCGHPGFQLTCQSNVSELRYESLNYRVLDTDTSAQTMKVARNDLWSNLCPGSLYNTTYDSTLFNGDNFNQETVSLYYACDTSPLVAQPFGNNYKFPCTVNNTTSDSYFIRTRLVVSTVLDFLVQCDNHIEVPVNQTSANILGSTTASSDDLQSALRAGFNLQWTVFNDECDDCIRSNGRCGSNSTSPELFVCYCASGNFSRTCDNKSVDEGGSKNSSLPIILGIVGAVVAIVVIVGGILCCRQRRKRRTIKEASPAQTETKAILTSSTVSSKYNFTSSIPSYPNSSKASKEYTKSSYFGTQVFTYEELEVATDNFNDSRELGDGGFGTVYYVDTNRHKLDINLANMAMTKIQNHMLDELVDKSIGFETNGVVRRMITLVAELAFRCLQQNKDMRPTMKEVVEILRGIQNDELNAQKAEVLDIVVDDGVLTKDHNTEPASPDFGVTNKLVGPLTYKGTRASSQGKEDTSQVSLHNGLKSPRKPVTDLGTQN</sequence>
<dbReference type="InterPro" id="IPR032872">
    <property type="entry name" value="WAK_assoc_C"/>
</dbReference>
<dbReference type="GO" id="GO:0030247">
    <property type="term" value="F:polysaccharide binding"/>
    <property type="evidence" value="ECO:0007669"/>
    <property type="project" value="InterPro"/>
</dbReference>
<feature type="domain" description="Wall-associated receptor kinase C-terminal" evidence="13">
    <location>
        <begin position="152"/>
        <end position="251"/>
    </location>
</feature>
<organism evidence="14 15">
    <name type="scientific">Artemisia annua</name>
    <name type="common">Sweet wormwood</name>
    <dbReference type="NCBI Taxonomy" id="35608"/>
    <lineage>
        <taxon>Eukaryota</taxon>
        <taxon>Viridiplantae</taxon>
        <taxon>Streptophyta</taxon>
        <taxon>Embryophyta</taxon>
        <taxon>Tracheophyta</taxon>
        <taxon>Spermatophyta</taxon>
        <taxon>Magnoliopsida</taxon>
        <taxon>eudicotyledons</taxon>
        <taxon>Gunneridae</taxon>
        <taxon>Pentapetalae</taxon>
        <taxon>asterids</taxon>
        <taxon>campanulids</taxon>
        <taxon>Asterales</taxon>
        <taxon>Asteraceae</taxon>
        <taxon>Asteroideae</taxon>
        <taxon>Anthemideae</taxon>
        <taxon>Artemisiinae</taxon>
        <taxon>Artemisia</taxon>
    </lineage>
</organism>
<keyword evidence="10" id="KW-1133">Transmembrane helix</keyword>
<gene>
    <name evidence="14" type="ORF">CTI12_AA617780</name>
</gene>
<comment type="caution">
    <text evidence="14">The sequence shown here is derived from an EMBL/GenBank/DDBJ whole genome shotgun (WGS) entry which is preliminary data.</text>
</comment>
<evidence type="ECO:0000256" key="1">
    <source>
        <dbReference type="ARBA" id="ARBA00004167"/>
    </source>
</evidence>
<dbReference type="Pfam" id="PF14380">
    <property type="entry name" value="WAK_assoc"/>
    <property type="match status" value="1"/>
</dbReference>
<feature type="compositionally biased region" description="Polar residues" evidence="9">
    <location>
        <begin position="513"/>
        <end position="527"/>
    </location>
</feature>
<comment type="catalytic activity">
    <reaction evidence="8">
        <text>L-seryl-[protein] + ATP = O-phospho-L-seryl-[protein] + ADP + H(+)</text>
        <dbReference type="Rhea" id="RHEA:17989"/>
        <dbReference type="Rhea" id="RHEA-COMP:9863"/>
        <dbReference type="Rhea" id="RHEA-COMP:11604"/>
        <dbReference type="ChEBI" id="CHEBI:15378"/>
        <dbReference type="ChEBI" id="CHEBI:29999"/>
        <dbReference type="ChEBI" id="CHEBI:30616"/>
        <dbReference type="ChEBI" id="CHEBI:83421"/>
        <dbReference type="ChEBI" id="CHEBI:456216"/>
        <dbReference type="EC" id="2.7.11.1"/>
    </reaction>
</comment>
<dbReference type="GO" id="GO:0005524">
    <property type="term" value="F:ATP binding"/>
    <property type="evidence" value="ECO:0007669"/>
    <property type="project" value="UniProtKB-KW"/>
</dbReference>
<keyword evidence="14" id="KW-0418">Kinase</keyword>
<evidence type="ECO:0000259" key="12">
    <source>
        <dbReference type="Pfam" id="PF13947"/>
    </source>
</evidence>
<dbReference type="Gene3D" id="3.30.200.20">
    <property type="entry name" value="Phosphorylase Kinase, domain 1"/>
    <property type="match status" value="1"/>
</dbReference>
<evidence type="ECO:0000256" key="7">
    <source>
        <dbReference type="ARBA" id="ARBA00047899"/>
    </source>
</evidence>
<evidence type="ECO:0000256" key="2">
    <source>
        <dbReference type="ARBA" id="ARBA00012513"/>
    </source>
</evidence>
<feature type="domain" description="Wall-associated receptor kinase galacturonan-binding" evidence="12">
    <location>
        <begin position="33"/>
        <end position="96"/>
    </location>
</feature>
<evidence type="ECO:0000313" key="15">
    <source>
        <dbReference type="Proteomes" id="UP000245207"/>
    </source>
</evidence>
<dbReference type="Pfam" id="PF13947">
    <property type="entry name" value="GUB_WAK_bind"/>
    <property type="match status" value="1"/>
</dbReference>